<sequence length="66" mass="7267">MLLAGAYGRGCLLKAGKAGQVAAVRRPWRVQFDIRLFINFSGAWKGVADFPSVSRWQCKTGPGIER</sequence>
<proteinExistence type="predicted"/>
<name>A0A1N7ST36_9BURK</name>
<keyword evidence="2" id="KW-1185">Reference proteome</keyword>
<comment type="caution">
    <text evidence="1">The sequence shown here is derived from an EMBL/GenBank/DDBJ whole genome shotgun (WGS) entry which is preliminary data.</text>
</comment>
<dbReference type="EMBL" id="CYGY02000087">
    <property type="protein sequence ID" value="SIT50645.1"/>
    <property type="molecule type" value="Genomic_DNA"/>
</dbReference>
<protein>
    <submittedName>
        <fullName evidence="1">Uncharacterized protein</fullName>
    </submittedName>
</protein>
<reference evidence="1" key="1">
    <citation type="submission" date="2016-12" db="EMBL/GenBank/DDBJ databases">
        <authorList>
            <person name="Moulin L."/>
        </authorList>
    </citation>
    <scope>NUCLEOTIDE SEQUENCE [LARGE SCALE GENOMIC DNA]</scope>
    <source>
        <strain evidence="1">STM 7183</strain>
    </source>
</reference>
<organism evidence="1 2">
    <name type="scientific">Paraburkholderia piptadeniae</name>
    <dbReference type="NCBI Taxonomy" id="1701573"/>
    <lineage>
        <taxon>Bacteria</taxon>
        <taxon>Pseudomonadati</taxon>
        <taxon>Pseudomonadota</taxon>
        <taxon>Betaproteobacteria</taxon>
        <taxon>Burkholderiales</taxon>
        <taxon>Burkholderiaceae</taxon>
        <taxon>Paraburkholderia</taxon>
    </lineage>
</organism>
<evidence type="ECO:0000313" key="1">
    <source>
        <dbReference type="EMBL" id="SIT50645.1"/>
    </source>
</evidence>
<dbReference type="Proteomes" id="UP000195569">
    <property type="component" value="Unassembled WGS sequence"/>
</dbReference>
<accession>A0A1N7ST36</accession>
<evidence type="ECO:0000313" key="2">
    <source>
        <dbReference type="Proteomes" id="UP000195569"/>
    </source>
</evidence>
<gene>
    <name evidence="1" type="ORF">BN2476_870001</name>
</gene>
<dbReference type="AlphaFoldDB" id="A0A1N7ST36"/>